<protein>
    <submittedName>
        <fullName evidence="1">Uncharacterized protein</fullName>
    </submittedName>
</protein>
<sequence>MDKAMEERMRSLGALAATSMIRQTSDILHEKGMFTVDRFFKLAMGEQGLPDDMEETNFCLNWVQRMPMAKSDPIWHELAAKHLPELVEKWRTETLGLITPVSTTINTISYTPYFVRFIKSPAGQGMAALQAKRAADAAKMLRSASENDVAQVFQFLSTLLLLQTDVQFGNDVDPEIVQRLLPLLRFLNRKPEFANRLASEASERVLCVLSDRARDQQMRPLLPMVKATLETPLKTCGVRNCRSTAQGKELMKCSRCKTAVYCSTEHQRWSWPDHKKLCFAATF</sequence>
<accession>A0ACB8QBG5</accession>
<name>A0ACB8QBG5_9AGAM</name>
<dbReference type="Proteomes" id="UP000814128">
    <property type="component" value="Unassembled WGS sequence"/>
</dbReference>
<dbReference type="EMBL" id="MU273693">
    <property type="protein sequence ID" value="KAI0029179.1"/>
    <property type="molecule type" value="Genomic_DNA"/>
</dbReference>
<reference evidence="1" key="2">
    <citation type="journal article" date="2022" name="New Phytol.">
        <title>Evolutionary transition to the ectomycorrhizal habit in the genomes of a hyperdiverse lineage of mushroom-forming fungi.</title>
        <authorList>
            <person name="Looney B."/>
            <person name="Miyauchi S."/>
            <person name="Morin E."/>
            <person name="Drula E."/>
            <person name="Courty P.E."/>
            <person name="Kohler A."/>
            <person name="Kuo A."/>
            <person name="LaButti K."/>
            <person name="Pangilinan J."/>
            <person name="Lipzen A."/>
            <person name="Riley R."/>
            <person name="Andreopoulos W."/>
            <person name="He G."/>
            <person name="Johnson J."/>
            <person name="Nolan M."/>
            <person name="Tritt A."/>
            <person name="Barry K.W."/>
            <person name="Grigoriev I.V."/>
            <person name="Nagy L.G."/>
            <person name="Hibbett D."/>
            <person name="Henrissat B."/>
            <person name="Matheny P.B."/>
            <person name="Labbe J."/>
            <person name="Martin F.M."/>
        </authorList>
    </citation>
    <scope>NUCLEOTIDE SEQUENCE</scope>
    <source>
        <strain evidence="1">EC-137</strain>
    </source>
</reference>
<comment type="caution">
    <text evidence="1">The sequence shown here is derived from an EMBL/GenBank/DDBJ whole genome shotgun (WGS) entry which is preliminary data.</text>
</comment>
<evidence type="ECO:0000313" key="1">
    <source>
        <dbReference type="EMBL" id="KAI0029179.1"/>
    </source>
</evidence>
<organism evidence="1 2">
    <name type="scientific">Vararia minispora EC-137</name>
    <dbReference type="NCBI Taxonomy" id="1314806"/>
    <lineage>
        <taxon>Eukaryota</taxon>
        <taxon>Fungi</taxon>
        <taxon>Dikarya</taxon>
        <taxon>Basidiomycota</taxon>
        <taxon>Agaricomycotina</taxon>
        <taxon>Agaricomycetes</taxon>
        <taxon>Russulales</taxon>
        <taxon>Lachnocladiaceae</taxon>
        <taxon>Vararia</taxon>
    </lineage>
</organism>
<keyword evidence="2" id="KW-1185">Reference proteome</keyword>
<proteinExistence type="predicted"/>
<gene>
    <name evidence="1" type="ORF">K488DRAFT_88984</name>
</gene>
<reference evidence="1" key="1">
    <citation type="submission" date="2021-02" db="EMBL/GenBank/DDBJ databases">
        <authorList>
            <consortium name="DOE Joint Genome Institute"/>
            <person name="Ahrendt S."/>
            <person name="Looney B.P."/>
            <person name="Miyauchi S."/>
            <person name="Morin E."/>
            <person name="Drula E."/>
            <person name="Courty P.E."/>
            <person name="Chicoki N."/>
            <person name="Fauchery L."/>
            <person name="Kohler A."/>
            <person name="Kuo A."/>
            <person name="Labutti K."/>
            <person name="Pangilinan J."/>
            <person name="Lipzen A."/>
            <person name="Riley R."/>
            <person name="Andreopoulos W."/>
            <person name="He G."/>
            <person name="Johnson J."/>
            <person name="Barry K.W."/>
            <person name="Grigoriev I.V."/>
            <person name="Nagy L."/>
            <person name="Hibbett D."/>
            <person name="Henrissat B."/>
            <person name="Matheny P.B."/>
            <person name="Labbe J."/>
            <person name="Martin F."/>
        </authorList>
    </citation>
    <scope>NUCLEOTIDE SEQUENCE</scope>
    <source>
        <strain evidence="1">EC-137</strain>
    </source>
</reference>
<evidence type="ECO:0000313" key="2">
    <source>
        <dbReference type="Proteomes" id="UP000814128"/>
    </source>
</evidence>